<comment type="caution">
    <text evidence="1">The sequence shown here is derived from an EMBL/GenBank/DDBJ whole genome shotgun (WGS) entry which is preliminary data.</text>
</comment>
<organism evidence="1 2">
    <name type="scientific">Coemansia umbellata</name>
    <dbReference type="NCBI Taxonomy" id="1424467"/>
    <lineage>
        <taxon>Eukaryota</taxon>
        <taxon>Fungi</taxon>
        <taxon>Fungi incertae sedis</taxon>
        <taxon>Zoopagomycota</taxon>
        <taxon>Kickxellomycotina</taxon>
        <taxon>Kickxellomycetes</taxon>
        <taxon>Kickxellales</taxon>
        <taxon>Kickxellaceae</taxon>
        <taxon>Coemansia</taxon>
    </lineage>
</organism>
<sequence>MSLAKWQGHGKLFETIEIWSNATLLLSIHDAELVSIRTIEDIKQYLEGVTGIPQEEIVLCHIPTGMVYKDKQRLPVQQVQLFSVNILRVDFHVKYSAKSEGVETIGGNVLGQCLVMTLSSWAMVESTTCLRDRRPSPHGLGMGGTAAVRLSRLLASSRGRRIIICRRLAGPMADAPSRWI</sequence>
<dbReference type="EMBL" id="JANBQD010000143">
    <property type="protein sequence ID" value="KAJ1987069.1"/>
    <property type="molecule type" value="Genomic_DNA"/>
</dbReference>
<evidence type="ECO:0000313" key="2">
    <source>
        <dbReference type="Proteomes" id="UP001151295"/>
    </source>
</evidence>
<dbReference type="Proteomes" id="UP001151295">
    <property type="component" value="Unassembled WGS sequence"/>
</dbReference>
<accession>A0ABQ8PDX7</accession>
<proteinExistence type="predicted"/>
<evidence type="ECO:0008006" key="3">
    <source>
        <dbReference type="Google" id="ProtNLM"/>
    </source>
</evidence>
<keyword evidence="2" id="KW-1185">Reference proteome</keyword>
<reference evidence="1" key="1">
    <citation type="submission" date="2022-07" db="EMBL/GenBank/DDBJ databases">
        <title>Phylogenomic reconstructions and comparative analyses of Kickxellomycotina fungi.</title>
        <authorList>
            <person name="Reynolds N.K."/>
            <person name="Stajich J.E."/>
            <person name="Barry K."/>
            <person name="Grigoriev I.V."/>
            <person name="Crous P."/>
            <person name="Smith M.E."/>
        </authorList>
    </citation>
    <scope>NUCLEOTIDE SEQUENCE</scope>
    <source>
        <strain evidence="1">BCRC 34882</strain>
    </source>
</reference>
<protein>
    <recommendedName>
        <fullName evidence="3">Ubiquitin-like domain-containing protein</fullName>
    </recommendedName>
</protein>
<name>A0ABQ8PDX7_9FUNG</name>
<evidence type="ECO:0000313" key="1">
    <source>
        <dbReference type="EMBL" id="KAJ1987069.1"/>
    </source>
</evidence>
<gene>
    <name evidence="1" type="ORF">EDC05_006017</name>
</gene>